<evidence type="ECO:0000259" key="3">
    <source>
        <dbReference type="Pfam" id="PF13511"/>
    </source>
</evidence>
<name>A0ABX2IEM1_9RHOO</name>
<keyword evidence="2" id="KW-0732">Signal</keyword>
<feature type="region of interest" description="Disordered" evidence="1">
    <location>
        <begin position="139"/>
        <end position="186"/>
    </location>
</feature>
<feature type="compositionally biased region" description="Pro residues" evidence="1">
    <location>
        <begin position="148"/>
        <end position="158"/>
    </location>
</feature>
<accession>A0ABX2IEM1</accession>
<feature type="compositionally biased region" description="Low complexity" evidence="1">
    <location>
        <begin position="159"/>
        <end position="168"/>
    </location>
</feature>
<reference evidence="4 5" key="1">
    <citation type="submission" date="2020-06" db="EMBL/GenBank/DDBJ databases">
        <title>Draft genome of Uliginosibacterium sp. IMCC34675.</title>
        <authorList>
            <person name="Song J."/>
        </authorList>
    </citation>
    <scope>NUCLEOTIDE SEQUENCE [LARGE SCALE GENOMIC DNA]</scope>
    <source>
        <strain evidence="4 5">IMCC34675</strain>
    </source>
</reference>
<dbReference type="EMBL" id="JABCSC020000002">
    <property type="protein sequence ID" value="NSL55126.1"/>
    <property type="molecule type" value="Genomic_DNA"/>
</dbReference>
<feature type="domain" description="DUF4124" evidence="3">
    <location>
        <begin position="9"/>
        <end position="64"/>
    </location>
</feature>
<evidence type="ECO:0000313" key="4">
    <source>
        <dbReference type="EMBL" id="NSL55126.1"/>
    </source>
</evidence>
<evidence type="ECO:0000256" key="2">
    <source>
        <dbReference type="SAM" id="SignalP"/>
    </source>
</evidence>
<organism evidence="4 5">
    <name type="scientific">Uliginosibacterium aquaticum</name>
    <dbReference type="NCBI Taxonomy" id="2731212"/>
    <lineage>
        <taxon>Bacteria</taxon>
        <taxon>Pseudomonadati</taxon>
        <taxon>Pseudomonadota</taxon>
        <taxon>Betaproteobacteria</taxon>
        <taxon>Rhodocyclales</taxon>
        <taxon>Zoogloeaceae</taxon>
        <taxon>Uliginosibacterium</taxon>
    </lineage>
</organism>
<feature type="signal peptide" evidence="2">
    <location>
        <begin position="1"/>
        <end position="20"/>
    </location>
</feature>
<keyword evidence="5" id="KW-1185">Reference proteome</keyword>
<comment type="caution">
    <text evidence="4">The sequence shown here is derived from an EMBL/GenBank/DDBJ whole genome shotgun (WGS) entry which is preliminary data.</text>
</comment>
<sequence>MRKTTIVLCLLGLCTFGTQAEVYKWLDADGKIQYGDTPPKDVKASKVSGGVTVMPAFTPPPAAPSPEAAKAASKAVGPAAGGITTKPEQESASSAAPVSDVEAARLRMIEACKRNRGVDCEDNVDAQLYGQGGSSTVYVPIPGWSQPPIRPTPKPKPPAQSSSSSKTAKMAKEPAKKTSSTKADGL</sequence>
<dbReference type="Pfam" id="PF13511">
    <property type="entry name" value="DUF4124"/>
    <property type="match status" value="1"/>
</dbReference>
<dbReference type="InterPro" id="IPR025392">
    <property type="entry name" value="DUF4124"/>
</dbReference>
<dbReference type="Proteomes" id="UP000778523">
    <property type="component" value="Unassembled WGS sequence"/>
</dbReference>
<proteinExistence type="predicted"/>
<feature type="compositionally biased region" description="Low complexity" evidence="1">
    <location>
        <begin position="65"/>
        <end position="78"/>
    </location>
</feature>
<evidence type="ECO:0000256" key="1">
    <source>
        <dbReference type="SAM" id="MobiDB-lite"/>
    </source>
</evidence>
<evidence type="ECO:0000313" key="5">
    <source>
        <dbReference type="Proteomes" id="UP000778523"/>
    </source>
</evidence>
<feature type="compositionally biased region" description="Polar residues" evidence="1">
    <location>
        <begin position="177"/>
        <end position="186"/>
    </location>
</feature>
<feature type="chain" id="PRO_5046404059" evidence="2">
    <location>
        <begin position="21"/>
        <end position="186"/>
    </location>
</feature>
<dbReference type="RefSeq" id="WP_170021589.1">
    <property type="nucleotide sequence ID" value="NZ_JABCSC020000002.1"/>
</dbReference>
<protein>
    <submittedName>
        <fullName evidence="4">DUF4124 domain-containing protein</fullName>
    </submittedName>
</protein>
<gene>
    <name evidence="4" type="ORF">HJ583_008840</name>
</gene>
<feature type="region of interest" description="Disordered" evidence="1">
    <location>
        <begin position="59"/>
        <end position="100"/>
    </location>
</feature>